<dbReference type="GO" id="GO:0005737">
    <property type="term" value="C:cytoplasm"/>
    <property type="evidence" value="ECO:0007669"/>
    <property type="project" value="TreeGrafter"/>
</dbReference>
<dbReference type="AlphaFoldDB" id="A0A9D1DFG2"/>
<evidence type="ECO:0000256" key="3">
    <source>
        <dbReference type="ARBA" id="ARBA00013085"/>
    </source>
</evidence>
<dbReference type="InterPro" id="IPR010140">
    <property type="entry name" value="Histidinol_P_phosphatase_HisJ"/>
</dbReference>
<protein>
    <recommendedName>
        <fullName evidence="3 8">Histidinol-phosphatase</fullName>
        <shortName evidence="8">HolPase</shortName>
        <ecNumber evidence="3 8">3.1.3.15</ecNumber>
    </recommendedName>
</protein>
<reference evidence="10" key="1">
    <citation type="submission" date="2020-10" db="EMBL/GenBank/DDBJ databases">
        <authorList>
            <person name="Gilroy R."/>
        </authorList>
    </citation>
    <scope>NUCLEOTIDE SEQUENCE</scope>
    <source>
        <strain evidence="10">ChiBcec15-4380</strain>
    </source>
</reference>
<comment type="similarity">
    <text evidence="2 8">Belongs to the PHP hydrolase family. HisK subfamily.</text>
</comment>
<reference evidence="10" key="2">
    <citation type="journal article" date="2021" name="PeerJ">
        <title>Extensive microbial diversity within the chicken gut microbiome revealed by metagenomics and culture.</title>
        <authorList>
            <person name="Gilroy R."/>
            <person name="Ravi A."/>
            <person name="Getino M."/>
            <person name="Pursley I."/>
            <person name="Horton D.L."/>
            <person name="Alikhan N.F."/>
            <person name="Baker D."/>
            <person name="Gharbi K."/>
            <person name="Hall N."/>
            <person name="Watson M."/>
            <person name="Adriaenssens E.M."/>
            <person name="Foster-Nyarko E."/>
            <person name="Jarju S."/>
            <person name="Secka A."/>
            <person name="Antonio M."/>
            <person name="Oren A."/>
            <person name="Chaudhuri R.R."/>
            <person name="La Ragione R."/>
            <person name="Hildebrand F."/>
            <person name="Pallen M.J."/>
        </authorList>
    </citation>
    <scope>NUCLEOTIDE SEQUENCE</scope>
    <source>
        <strain evidence="10">ChiBcec15-4380</strain>
    </source>
</reference>
<dbReference type="Pfam" id="PF02811">
    <property type="entry name" value="PHP"/>
    <property type="match status" value="1"/>
</dbReference>
<dbReference type="GO" id="GO:0004401">
    <property type="term" value="F:histidinol-phosphatase activity"/>
    <property type="evidence" value="ECO:0007669"/>
    <property type="project" value="UniProtKB-UniRule"/>
</dbReference>
<dbReference type="EMBL" id="DVHE01000001">
    <property type="protein sequence ID" value="HIR49663.1"/>
    <property type="molecule type" value="Genomic_DNA"/>
</dbReference>
<dbReference type="InterPro" id="IPR016195">
    <property type="entry name" value="Pol/histidinol_Pase-like"/>
</dbReference>
<dbReference type="PANTHER" id="PTHR21039:SF0">
    <property type="entry name" value="HISTIDINOL-PHOSPHATASE"/>
    <property type="match status" value="1"/>
</dbReference>
<keyword evidence="5 8" id="KW-0378">Hydrolase</keyword>
<comment type="pathway">
    <text evidence="1 8">Amino-acid biosynthesis; L-histidine biosynthesis; L-histidine from 5-phospho-alpha-D-ribose 1-diphosphate: step 8/9.</text>
</comment>
<evidence type="ECO:0000313" key="10">
    <source>
        <dbReference type="EMBL" id="HIR49663.1"/>
    </source>
</evidence>
<dbReference type="PANTHER" id="PTHR21039">
    <property type="entry name" value="HISTIDINOL PHOSPHATASE-RELATED"/>
    <property type="match status" value="1"/>
</dbReference>
<dbReference type="EC" id="3.1.3.15" evidence="3 8"/>
<evidence type="ECO:0000256" key="7">
    <source>
        <dbReference type="ARBA" id="ARBA00049158"/>
    </source>
</evidence>
<comment type="catalytic activity">
    <reaction evidence="7 8">
        <text>L-histidinol phosphate + H2O = L-histidinol + phosphate</text>
        <dbReference type="Rhea" id="RHEA:14465"/>
        <dbReference type="ChEBI" id="CHEBI:15377"/>
        <dbReference type="ChEBI" id="CHEBI:43474"/>
        <dbReference type="ChEBI" id="CHEBI:57699"/>
        <dbReference type="ChEBI" id="CHEBI:57980"/>
        <dbReference type="EC" id="3.1.3.15"/>
    </reaction>
</comment>
<evidence type="ECO:0000313" key="11">
    <source>
        <dbReference type="Proteomes" id="UP000824239"/>
    </source>
</evidence>
<evidence type="ECO:0000256" key="4">
    <source>
        <dbReference type="ARBA" id="ARBA00022605"/>
    </source>
</evidence>
<evidence type="ECO:0000259" key="9">
    <source>
        <dbReference type="Pfam" id="PF02811"/>
    </source>
</evidence>
<evidence type="ECO:0000256" key="2">
    <source>
        <dbReference type="ARBA" id="ARBA00009152"/>
    </source>
</evidence>
<dbReference type="InterPro" id="IPR004013">
    <property type="entry name" value="PHP_dom"/>
</dbReference>
<evidence type="ECO:0000256" key="6">
    <source>
        <dbReference type="ARBA" id="ARBA00023102"/>
    </source>
</evidence>
<dbReference type="SUPFAM" id="SSF89550">
    <property type="entry name" value="PHP domain-like"/>
    <property type="match status" value="1"/>
</dbReference>
<keyword evidence="6 8" id="KW-0368">Histidine biosynthesis</keyword>
<dbReference type="Proteomes" id="UP000824239">
    <property type="component" value="Unassembled WGS sequence"/>
</dbReference>
<dbReference type="Gene3D" id="3.20.20.140">
    <property type="entry name" value="Metal-dependent hydrolases"/>
    <property type="match status" value="1"/>
</dbReference>
<accession>A0A9D1DFG2</accession>
<comment type="caution">
    <text evidence="10">The sequence shown here is derived from an EMBL/GenBank/DDBJ whole genome shotgun (WGS) entry which is preliminary data.</text>
</comment>
<proteinExistence type="inferred from homology"/>
<name>A0A9D1DFG2_9FIRM</name>
<evidence type="ECO:0000256" key="5">
    <source>
        <dbReference type="ARBA" id="ARBA00022801"/>
    </source>
</evidence>
<dbReference type="GO" id="GO:0000105">
    <property type="term" value="P:L-histidine biosynthetic process"/>
    <property type="evidence" value="ECO:0007669"/>
    <property type="project" value="UniProtKB-UniRule"/>
</dbReference>
<organism evidence="10 11">
    <name type="scientific">Candidatus Avoscillospira avicola</name>
    <dbReference type="NCBI Taxonomy" id="2840706"/>
    <lineage>
        <taxon>Bacteria</taxon>
        <taxon>Bacillati</taxon>
        <taxon>Bacillota</taxon>
        <taxon>Clostridia</taxon>
        <taxon>Eubacteriales</taxon>
        <taxon>Oscillospiraceae</taxon>
        <taxon>Oscillospiraceae incertae sedis</taxon>
        <taxon>Candidatus Avoscillospira</taxon>
    </lineage>
</organism>
<dbReference type="NCBIfam" id="TIGR01856">
    <property type="entry name" value="hisJ_fam"/>
    <property type="match status" value="1"/>
</dbReference>
<feature type="domain" description="PHP" evidence="9">
    <location>
        <begin position="10"/>
        <end position="198"/>
    </location>
</feature>
<keyword evidence="4 8" id="KW-0028">Amino-acid biosynthesis</keyword>
<sequence>MSDILRTCIHTHTTFCDGADAPAALVQAALALDFVSLGFSGHGAASYDSAAMTPQAEQQYRQAVLDLRAQYRGRLEILLGQEHDALSPYADFPYDYLIESVHYIPCGGELGSVDWSREVTQDLIARFGDPYAYCRAYFETCAAAYEKSPAQIAGHLDLVAKFNQSGDLFDEADPRYLAPAQEALAVAVERGMAVEVNTGAMARGYRTIPYPAPPLLTTLRQLGGQVILTSDCHDSRRLTYGYAEAVALLRQAGFSTALVLRQGGFQEVPLPD</sequence>
<evidence type="ECO:0000256" key="8">
    <source>
        <dbReference type="RuleBase" id="RU366003"/>
    </source>
</evidence>
<evidence type="ECO:0000256" key="1">
    <source>
        <dbReference type="ARBA" id="ARBA00004970"/>
    </source>
</evidence>
<gene>
    <name evidence="10" type="ORF">IAA53_00010</name>
</gene>